<accession>A0AAV7QWJ5</accession>
<evidence type="ECO:0000256" key="1">
    <source>
        <dbReference type="SAM" id="MobiDB-lite"/>
    </source>
</evidence>
<feature type="region of interest" description="Disordered" evidence="1">
    <location>
        <begin position="148"/>
        <end position="168"/>
    </location>
</feature>
<keyword evidence="2" id="KW-0472">Membrane</keyword>
<dbReference type="AlphaFoldDB" id="A0AAV7QWJ5"/>
<keyword evidence="4" id="KW-1185">Reference proteome</keyword>
<keyword evidence="2" id="KW-1133">Transmembrane helix</keyword>
<feature type="transmembrane region" description="Helical" evidence="2">
    <location>
        <begin position="190"/>
        <end position="211"/>
    </location>
</feature>
<dbReference type="Proteomes" id="UP001066276">
    <property type="component" value="Chromosome 6"/>
</dbReference>
<comment type="caution">
    <text evidence="3">The sequence shown here is derived from an EMBL/GenBank/DDBJ whole genome shotgun (WGS) entry which is preliminary data.</text>
</comment>
<protein>
    <submittedName>
        <fullName evidence="3">Uncharacterized protein</fullName>
    </submittedName>
</protein>
<evidence type="ECO:0000313" key="3">
    <source>
        <dbReference type="EMBL" id="KAJ1144906.1"/>
    </source>
</evidence>
<gene>
    <name evidence="3" type="ORF">NDU88_011200</name>
</gene>
<evidence type="ECO:0000256" key="2">
    <source>
        <dbReference type="SAM" id="Phobius"/>
    </source>
</evidence>
<sequence>MEQRSRNNDYASRRHRARHTSIRVGDKVLVRDRHLGGKFQLPFKAEPSTVTAIKGTMITARRGEEHITRNVSQFKTLSFPFLSSEVGDDPPNNGFQSNPEEAALSQELLTLDRCMLGAGATAGLPMPSSHPSAAAEKGAWVPKVRMTESEAHPMPSGRPGDGRYHLRSNPDPSRRYAGYMTKADPAQGVLIPYSAYVLLLLCLSCEFLFSFKSLFFLGGI</sequence>
<name>A0AAV7QWJ5_PLEWA</name>
<evidence type="ECO:0000313" key="4">
    <source>
        <dbReference type="Proteomes" id="UP001066276"/>
    </source>
</evidence>
<organism evidence="3 4">
    <name type="scientific">Pleurodeles waltl</name>
    <name type="common">Iberian ribbed newt</name>
    <dbReference type="NCBI Taxonomy" id="8319"/>
    <lineage>
        <taxon>Eukaryota</taxon>
        <taxon>Metazoa</taxon>
        <taxon>Chordata</taxon>
        <taxon>Craniata</taxon>
        <taxon>Vertebrata</taxon>
        <taxon>Euteleostomi</taxon>
        <taxon>Amphibia</taxon>
        <taxon>Batrachia</taxon>
        <taxon>Caudata</taxon>
        <taxon>Salamandroidea</taxon>
        <taxon>Salamandridae</taxon>
        <taxon>Pleurodelinae</taxon>
        <taxon>Pleurodeles</taxon>
    </lineage>
</organism>
<dbReference type="EMBL" id="JANPWB010000010">
    <property type="protein sequence ID" value="KAJ1144906.1"/>
    <property type="molecule type" value="Genomic_DNA"/>
</dbReference>
<reference evidence="3" key="1">
    <citation type="journal article" date="2022" name="bioRxiv">
        <title>Sequencing and chromosome-scale assembly of the giantPleurodeles waltlgenome.</title>
        <authorList>
            <person name="Brown T."/>
            <person name="Elewa A."/>
            <person name="Iarovenko S."/>
            <person name="Subramanian E."/>
            <person name="Araus A.J."/>
            <person name="Petzold A."/>
            <person name="Susuki M."/>
            <person name="Suzuki K.-i.T."/>
            <person name="Hayashi T."/>
            <person name="Toyoda A."/>
            <person name="Oliveira C."/>
            <person name="Osipova E."/>
            <person name="Leigh N.D."/>
            <person name="Simon A."/>
            <person name="Yun M.H."/>
        </authorList>
    </citation>
    <scope>NUCLEOTIDE SEQUENCE</scope>
    <source>
        <strain evidence="3">20211129_DDA</strain>
        <tissue evidence="3">Liver</tissue>
    </source>
</reference>
<proteinExistence type="predicted"/>
<keyword evidence="2" id="KW-0812">Transmembrane</keyword>